<dbReference type="InterPro" id="IPR053185">
    <property type="entry name" value="SET_domain_protein"/>
</dbReference>
<proteinExistence type="predicted"/>
<dbReference type="SUPFAM" id="SSF82199">
    <property type="entry name" value="SET domain"/>
    <property type="match status" value="1"/>
</dbReference>
<dbReference type="InterPro" id="IPR046341">
    <property type="entry name" value="SET_dom_sf"/>
</dbReference>
<dbReference type="AlphaFoldDB" id="A0A5B0S1X2"/>
<dbReference type="InterPro" id="IPR001214">
    <property type="entry name" value="SET_dom"/>
</dbReference>
<keyword evidence="1" id="KW-0732">Signal</keyword>
<evidence type="ECO:0000259" key="2">
    <source>
        <dbReference type="PROSITE" id="PS50280"/>
    </source>
</evidence>
<name>A0A5B0S1X2_PUCGR</name>
<evidence type="ECO:0000256" key="1">
    <source>
        <dbReference type="SAM" id="SignalP"/>
    </source>
</evidence>
<protein>
    <recommendedName>
        <fullName evidence="2">SET domain-containing protein</fullName>
    </recommendedName>
</protein>
<dbReference type="InterPro" id="IPR011990">
    <property type="entry name" value="TPR-like_helical_dom_sf"/>
</dbReference>
<comment type="caution">
    <text evidence="3">The sequence shown here is derived from an EMBL/GenBank/DDBJ whole genome shotgun (WGS) entry which is preliminary data.</text>
</comment>
<organism evidence="3 4">
    <name type="scientific">Puccinia graminis f. sp. tritici</name>
    <dbReference type="NCBI Taxonomy" id="56615"/>
    <lineage>
        <taxon>Eukaryota</taxon>
        <taxon>Fungi</taxon>
        <taxon>Dikarya</taxon>
        <taxon>Basidiomycota</taxon>
        <taxon>Pucciniomycotina</taxon>
        <taxon>Pucciniomycetes</taxon>
        <taxon>Pucciniales</taxon>
        <taxon>Pucciniaceae</taxon>
        <taxon>Puccinia</taxon>
    </lineage>
</organism>
<dbReference type="Pfam" id="PF00856">
    <property type="entry name" value="SET"/>
    <property type="match status" value="1"/>
</dbReference>
<evidence type="ECO:0000313" key="4">
    <source>
        <dbReference type="Proteomes" id="UP000325313"/>
    </source>
</evidence>
<feature type="chain" id="PRO_5022777121" description="SET domain-containing protein" evidence="1">
    <location>
        <begin position="20"/>
        <end position="433"/>
    </location>
</feature>
<dbReference type="PANTHER" id="PTHR47332:SF6">
    <property type="entry name" value="SET DOMAIN-CONTAINING PROTEIN"/>
    <property type="match status" value="1"/>
</dbReference>
<feature type="signal peptide" evidence="1">
    <location>
        <begin position="1"/>
        <end position="19"/>
    </location>
</feature>
<sequence length="433" mass="48325">MSGYLLVALACIYAPILLASDGPGPEILAFSSFAVQQDHDHWANSTNLICESSDSPFLPPSSEDLIYKFDQVDLKSTPQPFRDGFFKSTCFVNPIDNDPADFCIFVNPTVNRGQGIVILAPEKEFEQSLAEGLELSDDLPNLDTIEVVDMPEKGGKGAVAARDIQVGEDVALMRPVALVPLGHAVWSTSFGQSVRRQTIDHLPLRTRAEVARLHGEGRNEDQFISNLIDVNTFNSEISKFNPLGAVMVDASRLNHACRPNVVYTLDSRTQTLRMRAFKPIAKGEELTISYRSLEMTGKTRRESLKDDYGFDCTCSHCQMSSDLQEKSDERVLRILELRYKAYSHSDDDRFSAEEVQEFLSLCETENIPSCLVTANLLAAGFYNSEGQYQKVKEHAEAAGKIGILTWGSSWKGLEQVELLLHAPEKHKSHYNRR</sequence>
<evidence type="ECO:0000313" key="3">
    <source>
        <dbReference type="EMBL" id="KAA1131792.1"/>
    </source>
</evidence>
<reference evidence="3 4" key="1">
    <citation type="submission" date="2019-05" db="EMBL/GenBank/DDBJ databases">
        <title>Emergence of the Ug99 lineage of the wheat stem rust pathogen through somatic hybridization.</title>
        <authorList>
            <person name="Li F."/>
            <person name="Upadhyaya N.M."/>
            <person name="Sperschneider J."/>
            <person name="Matny O."/>
            <person name="Nguyen-Phuc H."/>
            <person name="Mago R."/>
            <person name="Raley C."/>
            <person name="Miller M.E."/>
            <person name="Silverstein K.A.T."/>
            <person name="Henningsen E."/>
            <person name="Hirsch C.D."/>
            <person name="Visser B."/>
            <person name="Pretorius Z.A."/>
            <person name="Steffenson B.J."/>
            <person name="Schwessinger B."/>
            <person name="Dodds P.N."/>
            <person name="Figueroa M."/>
        </authorList>
    </citation>
    <scope>NUCLEOTIDE SEQUENCE [LARGE SCALE GENOMIC DNA]</scope>
    <source>
        <strain evidence="3 4">Ug99</strain>
    </source>
</reference>
<dbReference type="EMBL" id="VDEP01000102">
    <property type="protein sequence ID" value="KAA1131792.1"/>
    <property type="molecule type" value="Genomic_DNA"/>
</dbReference>
<accession>A0A5B0S1X2</accession>
<dbReference type="Proteomes" id="UP000325313">
    <property type="component" value="Unassembled WGS sequence"/>
</dbReference>
<dbReference type="CDD" id="cd20071">
    <property type="entry name" value="SET_SMYD"/>
    <property type="match status" value="1"/>
</dbReference>
<dbReference type="PROSITE" id="PS50280">
    <property type="entry name" value="SET"/>
    <property type="match status" value="1"/>
</dbReference>
<gene>
    <name evidence="3" type="ORF">PGTUg99_025587</name>
</gene>
<dbReference type="Gene3D" id="1.25.40.10">
    <property type="entry name" value="Tetratricopeptide repeat domain"/>
    <property type="match status" value="1"/>
</dbReference>
<dbReference type="PANTHER" id="PTHR47332">
    <property type="entry name" value="SET DOMAIN-CONTAINING PROTEIN 5"/>
    <property type="match status" value="1"/>
</dbReference>
<dbReference type="Gene3D" id="2.170.270.10">
    <property type="entry name" value="SET domain"/>
    <property type="match status" value="1"/>
</dbReference>
<feature type="domain" description="SET" evidence="2">
    <location>
        <begin position="143"/>
        <end position="291"/>
    </location>
</feature>